<feature type="chain" id="PRO_5036204810" description="Secreted protein" evidence="1">
    <location>
        <begin position="21"/>
        <end position="558"/>
    </location>
</feature>
<dbReference type="AlphaFoldDB" id="A0A7J0CD13"/>
<protein>
    <recommendedName>
        <fullName evidence="6">Secreted protein</fullName>
    </recommendedName>
</protein>
<evidence type="ECO:0000256" key="1">
    <source>
        <dbReference type="SAM" id="SignalP"/>
    </source>
</evidence>
<dbReference type="EMBL" id="BLWC01000001">
    <property type="protein sequence ID" value="GFN00412.1"/>
    <property type="molecule type" value="Genomic_DNA"/>
</dbReference>
<keyword evidence="4" id="KW-1185">Reference proteome</keyword>
<evidence type="ECO:0000313" key="3">
    <source>
        <dbReference type="EMBL" id="NYE43915.1"/>
    </source>
</evidence>
<name>A0A7J0CD13_9ACTN</name>
<comment type="caution">
    <text evidence="2">The sequence shown here is derived from an EMBL/GenBank/DDBJ whole genome shotgun (WGS) entry which is preliminary data.</text>
</comment>
<sequence>MPVAVAVTASALMTAPTATAAGAPASTKAAAAQPAPCPLLPCEGSEPGSVTAWHTGGAPKLLKEVVLASGSRLRMYTGKPAWDTSATVYSWAEVTLTGTTQGRGWLRTEENLGDGINTRSTMEHPRSYRDTTGTTGMFLFNTTRYGVAYANAACVTDGRQTGCVNDTVSTVVPNGPCAGWCSDANPTTIPASDWSSVYRSEYERVALPSGASVQMVDGRLKQGSYLGWAEGQLTGSGGRFWLEAWQGAGRWGEVYTEFTPQGASRTTSGSTHAYSWLPQLRACVSDSSGTACTQDPDATTTAPTQAPCATLPCTGVDSSTVTEWMPNYEPRLVEDASVYQGGRLKIWQGRPAWDPHHMYYWGEAELPTGRTGVFATLMTHSDSGVDSRVQRPVPIPGTRLTATGRTKMAALDPLSGKEIAGLVVDGKTWAFATHQDDNLYTNDREGAMGPCAPGEICEGVAPSTVTKWASVATDWSTARLPGGQQVTLSGSRPSWSVSDYYAWAHTTATGTTVWLEDRAPGGTYTKVAAEKVMKATTGQSVRACISDGTTTVCTKPLL</sequence>
<evidence type="ECO:0000313" key="5">
    <source>
        <dbReference type="Proteomes" id="UP000530403"/>
    </source>
</evidence>
<evidence type="ECO:0000313" key="4">
    <source>
        <dbReference type="Proteomes" id="UP000498980"/>
    </source>
</evidence>
<feature type="signal peptide" evidence="1">
    <location>
        <begin position="1"/>
        <end position="20"/>
    </location>
</feature>
<organism evidence="2 4">
    <name type="scientific">Streptomyces fulvorobeus</name>
    <dbReference type="NCBI Taxonomy" id="284028"/>
    <lineage>
        <taxon>Bacteria</taxon>
        <taxon>Bacillati</taxon>
        <taxon>Actinomycetota</taxon>
        <taxon>Actinomycetes</taxon>
        <taxon>Kitasatosporales</taxon>
        <taxon>Streptomycetaceae</taxon>
        <taxon>Streptomyces</taxon>
    </lineage>
</organism>
<proteinExistence type="predicted"/>
<reference evidence="2 4" key="1">
    <citation type="submission" date="2020-05" db="EMBL/GenBank/DDBJ databases">
        <title>Whole genome shotgun sequence of Streptomyces fulvorobeus NBRC 15897.</title>
        <authorList>
            <person name="Komaki H."/>
            <person name="Tamura T."/>
        </authorList>
    </citation>
    <scope>NUCLEOTIDE SEQUENCE [LARGE SCALE GENOMIC DNA]</scope>
    <source>
        <strain evidence="2 4">NBRC 15897</strain>
    </source>
</reference>
<dbReference type="Proteomes" id="UP000498980">
    <property type="component" value="Unassembled WGS sequence"/>
</dbReference>
<evidence type="ECO:0008006" key="6">
    <source>
        <dbReference type="Google" id="ProtNLM"/>
    </source>
</evidence>
<dbReference type="Proteomes" id="UP000530403">
    <property type="component" value="Unassembled WGS sequence"/>
</dbReference>
<keyword evidence="1" id="KW-0732">Signal</keyword>
<reference evidence="3 5" key="2">
    <citation type="submission" date="2020-07" db="EMBL/GenBank/DDBJ databases">
        <title>Sequencing the genomes of 1000 actinobacteria strains.</title>
        <authorList>
            <person name="Klenk H.-P."/>
        </authorList>
    </citation>
    <scope>NUCLEOTIDE SEQUENCE [LARGE SCALE GENOMIC DNA]</scope>
    <source>
        <strain evidence="3 5">DSM 41455</strain>
    </source>
</reference>
<dbReference type="RefSeq" id="WP_173316713.1">
    <property type="nucleotide sequence ID" value="NZ_BAAAUE010000013.1"/>
</dbReference>
<evidence type="ECO:0000313" key="2">
    <source>
        <dbReference type="EMBL" id="GFN00412.1"/>
    </source>
</evidence>
<accession>A0A7J0CD13</accession>
<gene>
    <name evidence="3" type="ORF">HEB29_004926</name>
    <name evidence="2" type="ORF">Sfulv_52220</name>
</gene>
<dbReference type="EMBL" id="JACCCF010000001">
    <property type="protein sequence ID" value="NYE43915.1"/>
    <property type="molecule type" value="Genomic_DNA"/>
</dbReference>